<organism evidence="11 12">
    <name type="scientific">Candidatus Berkelbacteria bacterium CG10_big_fil_rev_8_21_14_0_10_43_13</name>
    <dbReference type="NCBI Taxonomy" id="1974514"/>
    <lineage>
        <taxon>Bacteria</taxon>
        <taxon>Candidatus Berkelbacteria</taxon>
    </lineage>
</organism>
<proteinExistence type="inferred from homology"/>
<comment type="similarity">
    <text evidence="2">Belongs to the TsaE family.</text>
</comment>
<comment type="caution">
    <text evidence="11">The sequence shown here is derived from an EMBL/GenBank/DDBJ whole genome shotgun (WGS) entry which is preliminary data.</text>
</comment>
<keyword evidence="4" id="KW-0963">Cytoplasm</keyword>
<keyword evidence="5" id="KW-0819">tRNA processing</keyword>
<keyword evidence="11" id="KW-0808">Transferase</keyword>
<keyword evidence="8" id="KW-0067">ATP-binding</keyword>
<accession>A0A2H0W6E7</accession>
<dbReference type="GO" id="GO:0005737">
    <property type="term" value="C:cytoplasm"/>
    <property type="evidence" value="ECO:0007669"/>
    <property type="project" value="UniProtKB-SubCell"/>
</dbReference>
<keyword evidence="6" id="KW-0479">Metal-binding</keyword>
<evidence type="ECO:0000256" key="4">
    <source>
        <dbReference type="ARBA" id="ARBA00022490"/>
    </source>
</evidence>
<evidence type="ECO:0000256" key="3">
    <source>
        <dbReference type="ARBA" id="ARBA00019010"/>
    </source>
</evidence>
<dbReference type="InterPro" id="IPR003442">
    <property type="entry name" value="T6A_TsaE"/>
</dbReference>
<dbReference type="PANTHER" id="PTHR33540:SF2">
    <property type="entry name" value="TRNA THREONYLCARBAMOYLADENOSINE BIOSYNTHESIS PROTEIN TSAE"/>
    <property type="match status" value="1"/>
</dbReference>
<evidence type="ECO:0000313" key="12">
    <source>
        <dbReference type="Proteomes" id="UP000231382"/>
    </source>
</evidence>
<dbReference type="InterPro" id="IPR027417">
    <property type="entry name" value="P-loop_NTPase"/>
</dbReference>
<keyword evidence="9" id="KW-0460">Magnesium</keyword>
<evidence type="ECO:0000313" key="11">
    <source>
        <dbReference type="EMBL" id="PIS07673.1"/>
    </source>
</evidence>
<dbReference type="GO" id="GO:0046872">
    <property type="term" value="F:metal ion binding"/>
    <property type="evidence" value="ECO:0007669"/>
    <property type="project" value="UniProtKB-KW"/>
</dbReference>
<evidence type="ECO:0000256" key="9">
    <source>
        <dbReference type="ARBA" id="ARBA00022842"/>
    </source>
</evidence>
<gene>
    <name evidence="11" type="ORF">COT78_02225</name>
</gene>
<dbReference type="EMBL" id="PEZW01000016">
    <property type="protein sequence ID" value="PIS07673.1"/>
    <property type="molecule type" value="Genomic_DNA"/>
</dbReference>
<keyword evidence="7" id="KW-0547">Nucleotide-binding</keyword>
<dbReference type="NCBIfam" id="TIGR00150">
    <property type="entry name" value="T6A_YjeE"/>
    <property type="match status" value="1"/>
</dbReference>
<dbReference type="Pfam" id="PF02367">
    <property type="entry name" value="TsaE"/>
    <property type="match status" value="1"/>
</dbReference>
<evidence type="ECO:0000256" key="6">
    <source>
        <dbReference type="ARBA" id="ARBA00022723"/>
    </source>
</evidence>
<evidence type="ECO:0000256" key="7">
    <source>
        <dbReference type="ARBA" id="ARBA00022741"/>
    </source>
</evidence>
<dbReference type="AlphaFoldDB" id="A0A2H0W6E7"/>
<evidence type="ECO:0000256" key="1">
    <source>
        <dbReference type="ARBA" id="ARBA00004496"/>
    </source>
</evidence>
<reference evidence="12" key="1">
    <citation type="submission" date="2017-09" db="EMBL/GenBank/DDBJ databases">
        <title>Depth-based differentiation of microbial function through sediment-hosted aquifers and enrichment of novel symbionts in the deep terrestrial subsurface.</title>
        <authorList>
            <person name="Probst A.J."/>
            <person name="Ladd B."/>
            <person name="Jarett J.K."/>
            <person name="Geller-Mcgrath D.E."/>
            <person name="Sieber C.M.K."/>
            <person name="Emerson J.B."/>
            <person name="Anantharaman K."/>
            <person name="Thomas B.C."/>
            <person name="Malmstrom R."/>
            <person name="Stieglmeier M."/>
            <person name="Klingl A."/>
            <person name="Woyke T."/>
            <person name="Ryan C.M."/>
            <person name="Banfield J.F."/>
        </authorList>
    </citation>
    <scope>NUCLEOTIDE SEQUENCE [LARGE SCALE GENOMIC DNA]</scope>
</reference>
<dbReference type="Gene3D" id="3.40.50.300">
    <property type="entry name" value="P-loop containing nucleotide triphosphate hydrolases"/>
    <property type="match status" value="1"/>
</dbReference>
<evidence type="ECO:0000256" key="10">
    <source>
        <dbReference type="ARBA" id="ARBA00032441"/>
    </source>
</evidence>
<dbReference type="GO" id="GO:0016740">
    <property type="term" value="F:transferase activity"/>
    <property type="evidence" value="ECO:0007669"/>
    <property type="project" value="UniProtKB-KW"/>
</dbReference>
<name>A0A2H0W6E7_9BACT</name>
<protein>
    <recommendedName>
        <fullName evidence="3">tRNA threonylcarbamoyladenosine biosynthesis protein TsaE</fullName>
    </recommendedName>
    <alternativeName>
        <fullName evidence="10">t(6)A37 threonylcarbamoyladenosine biosynthesis protein TsaE</fullName>
    </alternativeName>
</protein>
<evidence type="ECO:0000256" key="5">
    <source>
        <dbReference type="ARBA" id="ARBA00022694"/>
    </source>
</evidence>
<sequence length="150" mass="17274">MIYCVMKLISENEGETGDVAKKFAEGIRGGEIFVLQGELGAGKTLFTKFFARALGVKEEVTSPTFMIMKNYYFTKNDRNLNLIHIDAYRFEEPSEAESIGFEEIVSNPDNVIVVEWPERIWPSIPTWAKLIKIEYIDENRRNITIEENSK</sequence>
<dbReference type="PANTHER" id="PTHR33540">
    <property type="entry name" value="TRNA THREONYLCARBAMOYLADENOSINE BIOSYNTHESIS PROTEIN TSAE"/>
    <property type="match status" value="1"/>
</dbReference>
<dbReference type="GO" id="GO:0002949">
    <property type="term" value="P:tRNA threonylcarbamoyladenosine modification"/>
    <property type="evidence" value="ECO:0007669"/>
    <property type="project" value="InterPro"/>
</dbReference>
<dbReference type="Proteomes" id="UP000231382">
    <property type="component" value="Unassembled WGS sequence"/>
</dbReference>
<evidence type="ECO:0000256" key="2">
    <source>
        <dbReference type="ARBA" id="ARBA00007599"/>
    </source>
</evidence>
<dbReference type="GO" id="GO:0005524">
    <property type="term" value="F:ATP binding"/>
    <property type="evidence" value="ECO:0007669"/>
    <property type="project" value="UniProtKB-KW"/>
</dbReference>
<comment type="subcellular location">
    <subcellularLocation>
        <location evidence="1">Cytoplasm</location>
    </subcellularLocation>
</comment>
<evidence type="ECO:0000256" key="8">
    <source>
        <dbReference type="ARBA" id="ARBA00022840"/>
    </source>
</evidence>
<dbReference type="SUPFAM" id="SSF52540">
    <property type="entry name" value="P-loop containing nucleoside triphosphate hydrolases"/>
    <property type="match status" value="1"/>
</dbReference>